<dbReference type="Pfam" id="PF10416">
    <property type="entry name" value="IBD"/>
    <property type="match status" value="1"/>
</dbReference>
<accession>A0ABR2JJM5</accession>
<comment type="caution">
    <text evidence="3">The sequence shown here is derived from an EMBL/GenBank/DDBJ whole genome shotgun (WGS) entry which is preliminary data.</text>
</comment>
<dbReference type="EMBL" id="JAPFFF010000011">
    <property type="protein sequence ID" value="KAK8878071.1"/>
    <property type="molecule type" value="Genomic_DNA"/>
</dbReference>
<name>A0ABR2JJM5_9EUKA</name>
<dbReference type="Proteomes" id="UP001470230">
    <property type="component" value="Unassembled WGS sequence"/>
</dbReference>
<evidence type="ECO:0000313" key="3">
    <source>
        <dbReference type="EMBL" id="KAK8878071.1"/>
    </source>
</evidence>
<sequence length="325" mass="35996">MTEAKQADLNQPELKKSKKARNTSPRDLQILTDQDQETLKQLQSALSSTGSRNLRGKQLKTFSDMINIIQKFCIRGDAYDWRRCFVCGICWLNNGIAINNRRFGCLLGKCKSSINGSFQQLGYTTAPSRSESYDSIVEAIPILKNDMPSLREWTLRIRNTNNITPAQAAAAVNVQGDDNTQNGSIIDAQTQQPIHFQPLPDTQDIQHTTPQQLTQDPQVTITPQPFSVQSMPQTTNTTAELQAVASFNPDSQNYPQMQQQPLQILQPVIDSPSITPVQPVPSNLPQAQAPENTTFTNGQLQETNQNEQQGSNQASVDIEATTEAA</sequence>
<dbReference type="InterPro" id="IPR018845">
    <property type="entry name" value="Initiator-bd"/>
</dbReference>
<feature type="region of interest" description="Disordered" evidence="1">
    <location>
        <begin position="273"/>
        <end position="325"/>
    </location>
</feature>
<protein>
    <recommendedName>
        <fullName evidence="2">Initiator binding domain-containing protein</fullName>
    </recommendedName>
</protein>
<feature type="domain" description="Initiator binding" evidence="2">
    <location>
        <begin position="34"/>
        <end position="158"/>
    </location>
</feature>
<gene>
    <name evidence="3" type="ORF">M9Y10_004834</name>
</gene>
<evidence type="ECO:0000256" key="1">
    <source>
        <dbReference type="SAM" id="MobiDB-lite"/>
    </source>
</evidence>
<feature type="compositionally biased region" description="Polar residues" evidence="1">
    <location>
        <begin position="273"/>
        <end position="315"/>
    </location>
</feature>
<evidence type="ECO:0000313" key="4">
    <source>
        <dbReference type="Proteomes" id="UP001470230"/>
    </source>
</evidence>
<feature type="region of interest" description="Disordered" evidence="1">
    <location>
        <begin position="1"/>
        <end position="26"/>
    </location>
</feature>
<evidence type="ECO:0000259" key="2">
    <source>
        <dbReference type="Pfam" id="PF10416"/>
    </source>
</evidence>
<organism evidence="3 4">
    <name type="scientific">Tritrichomonas musculus</name>
    <dbReference type="NCBI Taxonomy" id="1915356"/>
    <lineage>
        <taxon>Eukaryota</taxon>
        <taxon>Metamonada</taxon>
        <taxon>Parabasalia</taxon>
        <taxon>Tritrichomonadida</taxon>
        <taxon>Tritrichomonadidae</taxon>
        <taxon>Tritrichomonas</taxon>
    </lineage>
</organism>
<reference evidence="3 4" key="1">
    <citation type="submission" date="2024-04" db="EMBL/GenBank/DDBJ databases">
        <title>Tritrichomonas musculus Genome.</title>
        <authorList>
            <person name="Alves-Ferreira E."/>
            <person name="Grigg M."/>
            <person name="Lorenzi H."/>
            <person name="Galac M."/>
        </authorList>
    </citation>
    <scope>NUCLEOTIDE SEQUENCE [LARGE SCALE GENOMIC DNA]</scope>
    <source>
        <strain evidence="3 4">EAF2021</strain>
    </source>
</reference>
<proteinExistence type="predicted"/>
<keyword evidence="4" id="KW-1185">Reference proteome</keyword>